<sequence>MLYLNSRQCICANNSNLKEGEKMENNTFGSRLKALRISKRLTQENFANLFYLNKSSISKYEKDKNLPENQLLIKIADFFEVSVDYLLCRTDQPKLLPSNPKPMTCEEFLKSYVFSNEEVDSFSAYFSFPESYKQEVLDFINFKSTSGKQL</sequence>
<dbReference type="KEGG" id="awo:Awo_c16540"/>
<dbReference type="CDD" id="cd00093">
    <property type="entry name" value="HTH_XRE"/>
    <property type="match status" value="1"/>
</dbReference>
<dbReference type="HOGENOM" id="CLU_066192_4_2_9"/>
<keyword evidence="1" id="KW-0238">DNA-binding</keyword>
<evidence type="ECO:0000313" key="3">
    <source>
        <dbReference type="EMBL" id="AFA48436.1"/>
    </source>
</evidence>
<name>H6LH98_ACEWD</name>
<dbReference type="Gene3D" id="1.10.260.40">
    <property type="entry name" value="lambda repressor-like DNA-binding domains"/>
    <property type="match status" value="1"/>
</dbReference>
<evidence type="ECO:0000256" key="1">
    <source>
        <dbReference type="ARBA" id="ARBA00023125"/>
    </source>
</evidence>
<dbReference type="PANTHER" id="PTHR46558">
    <property type="entry name" value="TRACRIPTIONAL REGULATORY PROTEIN-RELATED-RELATED"/>
    <property type="match status" value="1"/>
</dbReference>
<dbReference type="Proteomes" id="UP000007177">
    <property type="component" value="Chromosome"/>
</dbReference>
<dbReference type="InterPro" id="IPR010982">
    <property type="entry name" value="Lambda_DNA-bd_dom_sf"/>
</dbReference>
<gene>
    <name evidence="3" type="ordered locus">Awo_c16540</name>
</gene>
<proteinExistence type="predicted"/>
<reference evidence="3 4" key="2">
    <citation type="journal article" date="2012" name="PLoS ONE">
        <title>An ancient pathway combining carbon dioxide fixation with the generation and utilization of a sodium ion gradient for ATP synthesis.</title>
        <authorList>
            <person name="Poehlein A."/>
            <person name="Schmidt S."/>
            <person name="Kaster A.K."/>
            <person name="Goenrich M."/>
            <person name="Vollmers J."/>
            <person name="Thurmer A."/>
            <person name="Bertsch J."/>
            <person name="Schuchmann K."/>
            <person name="Voigt B."/>
            <person name="Hecker M."/>
            <person name="Daniel R."/>
            <person name="Thauer R.K."/>
            <person name="Gottschalk G."/>
            <person name="Muller V."/>
        </authorList>
    </citation>
    <scope>NUCLEOTIDE SEQUENCE [LARGE SCALE GENOMIC DNA]</scope>
    <source>
        <strain evidence="4">ATCC 29683 / DSM 1030 / JCM 2381 / KCTC 1655 / WB1</strain>
    </source>
</reference>
<dbReference type="PANTHER" id="PTHR46558:SF11">
    <property type="entry name" value="HTH-TYPE TRANSCRIPTIONAL REGULATOR XRE"/>
    <property type="match status" value="1"/>
</dbReference>
<dbReference type="STRING" id="931626.Awo_c16540"/>
<dbReference type="eggNOG" id="COG1396">
    <property type="taxonomic scope" value="Bacteria"/>
</dbReference>
<dbReference type="PROSITE" id="PS50943">
    <property type="entry name" value="HTH_CROC1"/>
    <property type="match status" value="1"/>
</dbReference>
<reference evidence="4" key="1">
    <citation type="submission" date="2011-07" db="EMBL/GenBank/DDBJ databases">
        <title>Complete genome sequence of Acetobacterium woodii.</title>
        <authorList>
            <person name="Poehlein A."/>
            <person name="Schmidt S."/>
            <person name="Kaster A.-K."/>
            <person name="Goenrich M."/>
            <person name="Vollmers J."/>
            <person name="Thuermer A."/>
            <person name="Gottschalk G."/>
            <person name="Thauer R.K."/>
            <person name="Daniel R."/>
            <person name="Mueller V."/>
        </authorList>
    </citation>
    <scope>NUCLEOTIDE SEQUENCE [LARGE SCALE GENOMIC DNA]</scope>
    <source>
        <strain evidence="4">ATCC 29683 / DSM 1030 / JCM 2381 / KCTC 1655 / WB1</strain>
    </source>
</reference>
<dbReference type="Pfam" id="PF01381">
    <property type="entry name" value="HTH_3"/>
    <property type="match status" value="1"/>
</dbReference>
<evidence type="ECO:0000259" key="2">
    <source>
        <dbReference type="PROSITE" id="PS50943"/>
    </source>
</evidence>
<feature type="domain" description="HTH cro/C1-type" evidence="2">
    <location>
        <begin position="32"/>
        <end position="86"/>
    </location>
</feature>
<protein>
    <submittedName>
        <fullName evidence="3">Transcriptional regulator XRE family</fullName>
    </submittedName>
</protein>
<keyword evidence="4" id="KW-1185">Reference proteome</keyword>
<organism evidence="3 4">
    <name type="scientific">Acetobacterium woodii (strain ATCC 29683 / DSM 1030 / JCM 2381 / KCTC 1655 / WB1)</name>
    <dbReference type="NCBI Taxonomy" id="931626"/>
    <lineage>
        <taxon>Bacteria</taxon>
        <taxon>Bacillati</taxon>
        <taxon>Bacillota</taxon>
        <taxon>Clostridia</taxon>
        <taxon>Eubacteriales</taxon>
        <taxon>Eubacteriaceae</taxon>
        <taxon>Acetobacterium</taxon>
    </lineage>
</organism>
<dbReference type="GO" id="GO:0003677">
    <property type="term" value="F:DNA binding"/>
    <property type="evidence" value="ECO:0007669"/>
    <property type="project" value="UniProtKB-KW"/>
</dbReference>
<dbReference type="SUPFAM" id="SSF47413">
    <property type="entry name" value="lambda repressor-like DNA-binding domains"/>
    <property type="match status" value="1"/>
</dbReference>
<dbReference type="EMBL" id="CP002987">
    <property type="protein sequence ID" value="AFA48436.1"/>
    <property type="molecule type" value="Genomic_DNA"/>
</dbReference>
<evidence type="ECO:0000313" key="4">
    <source>
        <dbReference type="Proteomes" id="UP000007177"/>
    </source>
</evidence>
<accession>H6LH98</accession>
<dbReference type="AlphaFoldDB" id="H6LH98"/>
<dbReference type="InterPro" id="IPR001387">
    <property type="entry name" value="Cro/C1-type_HTH"/>
</dbReference>
<dbReference type="SMART" id="SM00530">
    <property type="entry name" value="HTH_XRE"/>
    <property type="match status" value="1"/>
</dbReference>